<keyword evidence="8" id="KW-0547">Nucleotide-binding</keyword>
<evidence type="ECO:0000256" key="4">
    <source>
        <dbReference type="ARBA" id="ARBA00023172"/>
    </source>
</evidence>
<dbReference type="AlphaFoldDB" id="A0A4R1KCM9"/>
<dbReference type="GO" id="GO:0000400">
    <property type="term" value="F:four-way junction DNA binding"/>
    <property type="evidence" value="ECO:0007669"/>
    <property type="project" value="UniProtKB-UniRule"/>
</dbReference>
<dbReference type="SUPFAM" id="SSF46929">
    <property type="entry name" value="DNA helicase RuvA subunit, C-terminal domain"/>
    <property type="match status" value="1"/>
</dbReference>
<keyword evidence="3 6" id="KW-0238">DNA-binding</keyword>
<name>A0A4R1KCM9_9BACT</name>
<evidence type="ECO:0000256" key="1">
    <source>
        <dbReference type="ARBA" id="ARBA00022490"/>
    </source>
</evidence>
<dbReference type="EMBL" id="SMGG01000003">
    <property type="protein sequence ID" value="TCK62282.1"/>
    <property type="molecule type" value="Genomic_DNA"/>
</dbReference>
<dbReference type="Gene3D" id="1.10.8.10">
    <property type="entry name" value="DNA helicase RuvA subunit, C-terminal domain"/>
    <property type="match status" value="1"/>
</dbReference>
<evidence type="ECO:0000313" key="8">
    <source>
        <dbReference type="EMBL" id="TCK62282.1"/>
    </source>
</evidence>
<keyword evidence="8" id="KW-0378">Hydrolase</keyword>
<feature type="domain" description="Helix-hairpin-helix DNA-binding motif class 1" evidence="7">
    <location>
        <begin position="108"/>
        <end position="127"/>
    </location>
</feature>
<comment type="caution">
    <text evidence="8">The sequence shown here is derived from an EMBL/GenBank/DDBJ whole genome shotgun (WGS) entry which is preliminary data.</text>
</comment>
<evidence type="ECO:0000256" key="6">
    <source>
        <dbReference type="HAMAP-Rule" id="MF_00031"/>
    </source>
</evidence>
<organism evidence="8 9">
    <name type="scientific">Seleniivibrio woodruffii</name>
    <dbReference type="NCBI Taxonomy" id="1078050"/>
    <lineage>
        <taxon>Bacteria</taxon>
        <taxon>Pseudomonadati</taxon>
        <taxon>Deferribacterota</taxon>
        <taxon>Deferribacteres</taxon>
        <taxon>Deferribacterales</taxon>
        <taxon>Geovibrionaceae</taxon>
        <taxon>Seleniivibrio</taxon>
    </lineage>
</organism>
<reference evidence="8 9" key="1">
    <citation type="submission" date="2019-03" db="EMBL/GenBank/DDBJ databases">
        <title>Genomic Encyclopedia of Type Strains, Phase IV (KMG-IV): sequencing the most valuable type-strain genomes for metagenomic binning, comparative biology and taxonomic classification.</title>
        <authorList>
            <person name="Goeker M."/>
        </authorList>
    </citation>
    <scope>NUCLEOTIDE SEQUENCE [LARGE SCALE GENOMIC DNA]</scope>
    <source>
        <strain evidence="8 9">DSM 24984</strain>
    </source>
</reference>
<dbReference type="HAMAP" id="MF_00031">
    <property type="entry name" value="DNA_HJ_migration_RuvA"/>
    <property type="match status" value="1"/>
</dbReference>
<keyword evidence="5 6" id="KW-0234">DNA repair</keyword>
<keyword evidence="8" id="KW-0347">Helicase</keyword>
<comment type="similarity">
    <text evidence="6">Belongs to the RuvA family.</text>
</comment>
<dbReference type="SMART" id="SM00278">
    <property type="entry name" value="HhH1"/>
    <property type="match status" value="2"/>
</dbReference>
<keyword evidence="2 6" id="KW-0227">DNA damage</keyword>
<dbReference type="Pfam" id="PF01330">
    <property type="entry name" value="RuvA_N"/>
    <property type="match status" value="1"/>
</dbReference>
<gene>
    <name evidence="6" type="primary">ruvA</name>
    <name evidence="8" type="ORF">C8D98_0804</name>
</gene>
<dbReference type="InterPro" id="IPR010994">
    <property type="entry name" value="RuvA_2-like"/>
</dbReference>
<proteinExistence type="inferred from homology"/>
<keyword evidence="4 6" id="KW-0233">DNA recombination</keyword>
<dbReference type="Gene3D" id="1.10.150.20">
    <property type="entry name" value="5' to 3' exonuclease, C-terminal subdomain"/>
    <property type="match status" value="1"/>
</dbReference>
<feature type="region of interest" description="Domain III" evidence="6">
    <location>
        <begin position="145"/>
        <end position="192"/>
    </location>
</feature>
<dbReference type="OrthoDB" id="5293449at2"/>
<dbReference type="SUPFAM" id="SSF47781">
    <property type="entry name" value="RuvA domain 2-like"/>
    <property type="match status" value="1"/>
</dbReference>
<evidence type="ECO:0000256" key="2">
    <source>
        <dbReference type="ARBA" id="ARBA00022763"/>
    </source>
</evidence>
<dbReference type="InterPro" id="IPR012340">
    <property type="entry name" value="NA-bd_OB-fold"/>
</dbReference>
<sequence length="192" mass="20660">MIYSVKGILAEKLPATAVIDTGSVAYEISISAATYRTLPSIGEKAGLFTHFVMREDAVALYGFATIEEKKLFLLLNTISKIGPKIALAILSAMEAKKFMNAVVQNDITLIATIPGIGRKSAERIIVELKDKFGQLAVQSEGSQAAGGTEDLVSALSNLGYSANDCRKAVTKIYKPGTPFEELFRLALKELSQ</sequence>
<dbReference type="GO" id="GO:0009379">
    <property type="term" value="C:Holliday junction helicase complex"/>
    <property type="evidence" value="ECO:0007669"/>
    <property type="project" value="InterPro"/>
</dbReference>
<evidence type="ECO:0000313" key="9">
    <source>
        <dbReference type="Proteomes" id="UP000294614"/>
    </source>
</evidence>
<dbReference type="Proteomes" id="UP000294614">
    <property type="component" value="Unassembled WGS sequence"/>
</dbReference>
<evidence type="ECO:0000259" key="7">
    <source>
        <dbReference type="SMART" id="SM00278"/>
    </source>
</evidence>
<dbReference type="SUPFAM" id="SSF50249">
    <property type="entry name" value="Nucleic acid-binding proteins"/>
    <property type="match status" value="1"/>
</dbReference>
<dbReference type="Gene3D" id="2.40.50.140">
    <property type="entry name" value="Nucleic acid-binding proteins"/>
    <property type="match status" value="1"/>
</dbReference>
<comment type="caution">
    <text evidence="6">Lacks conserved residue(s) required for the propagation of feature annotation.</text>
</comment>
<protein>
    <recommendedName>
        <fullName evidence="6">Holliday junction branch migration complex subunit RuvA</fullName>
    </recommendedName>
</protein>
<dbReference type="GO" id="GO:0048476">
    <property type="term" value="C:Holliday junction resolvase complex"/>
    <property type="evidence" value="ECO:0007669"/>
    <property type="project" value="UniProtKB-UniRule"/>
</dbReference>
<keyword evidence="9" id="KW-1185">Reference proteome</keyword>
<feature type="region of interest" description="Domain I" evidence="6">
    <location>
        <begin position="1"/>
        <end position="64"/>
    </location>
</feature>
<dbReference type="InterPro" id="IPR036267">
    <property type="entry name" value="RuvA_C_sf"/>
</dbReference>
<accession>A0A4R1KCM9</accession>
<dbReference type="NCBIfam" id="TIGR00084">
    <property type="entry name" value="ruvA"/>
    <property type="match status" value="1"/>
</dbReference>
<dbReference type="GO" id="GO:0005524">
    <property type="term" value="F:ATP binding"/>
    <property type="evidence" value="ECO:0007669"/>
    <property type="project" value="InterPro"/>
</dbReference>
<dbReference type="InterPro" id="IPR000085">
    <property type="entry name" value="RuvA"/>
</dbReference>
<dbReference type="CDD" id="cd14332">
    <property type="entry name" value="UBA_RuvA_C"/>
    <property type="match status" value="1"/>
</dbReference>
<comment type="subcellular location">
    <subcellularLocation>
        <location evidence="6">Cytoplasm</location>
    </subcellularLocation>
</comment>
<dbReference type="InterPro" id="IPR011114">
    <property type="entry name" value="RuvA_C"/>
</dbReference>
<dbReference type="Pfam" id="PF07499">
    <property type="entry name" value="RuvA_C"/>
    <property type="match status" value="1"/>
</dbReference>
<keyword evidence="1 6" id="KW-0963">Cytoplasm</keyword>
<dbReference type="GO" id="GO:0006281">
    <property type="term" value="P:DNA repair"/>
    <property type="evidence" value="ECO:0007669"/>
    <property type="project" value="UniProtKB-UniRule"/>
</dbReference>
<evidence type="ECO:0000256" key="5">
    <source>
        <dbReference type="ARBA" id="ARBA00023204"/>
    </source>
</evidence>
<comment type="subunit">
    <text evidence="6">Homotetramer. Forms an RuvA(8)-RuvB(12)-Holliday junction (HJ) complex. HJ DNA is sandwiched between 2 RuvA tetramers; dsDNA enters through RuvA and exits via RuvB. An RuvB hexamer assembles on each DNA strand where it exits the tetramer. Each RuvB hexamer is contacted by two RuvA subunits (via domain III) on 2 adjacent RuvB subunits; this complex drives branch migration. In the full resolvosome a probable DNA-RuvA(4)-RuvB(12)-RuvC(2) complex forms which resolves the HJ.</text>
</comment>
<dbReference type="GO" id="GO:0005737">
    <property type="term" value="C:cytoplasm"/>
    <property type="evidence" value="ECO:0007669"/>
    <property type="project" value="UniProtKB-SubCell"/>
</dbReference>
<dbReference type="RefSeq" id="WP_132872230.1">
    <property type="nucleotide sequence ID" value="NZ_SMGG01000003.1"/>
</dbReference>
<feature type="domain" description="Helix-hairpin-helix DNA-binding motif class 1" evidence="7">
    <location>
        <begin position="73"/>
        <end position="92"/>
    </location>
</feature>
<comment type="function">
    <text evidence="6">The RuvA-RuvB-RuvC complex processes Holliday junction (HJ) DNA during genetic recombination and DNA repair, while the RuvA-RuvB complex plays an important role in the rescue of blocked DNA replication forks via replication fork reversal (RFR). RuvA specifically binds to HJ cruciform DNA, conferring on it an open structure. The RuvB hexamer acts as an ATP-dependent pump, pulling dsDNA into and through the RuvAB complex. HJ branch migration allows RuvC to scan DNA until it finds its consensus sequence, where it cleaves and resolves the cruciform DNA.</text>
</comment>
<dbReference type="GO" id="GO:0009378">
    <property type="term" value="F:four-way junction helicase activity"/>
    <property type="evidence" value="ECO:0007669"/>
    <property type="project" value="InterPro"/>
</dbReference>
<dbReference type="InterPro" id="IPR003583">
    <property type="entry name" value="Hlx-hairpin-Hlx_DNA-bd_motif"/>
</dbReference>
<dbReference type="Pfam" id="PF14520">
    <property type="entry name" value="HHH_5"/>
    <property type="match status" value="1"/>
</dbReference>
<keyword evidence="8" id="KW-0067">ATP-binding</keyword>
<dbReference type="GO" id="GO:0006310">
    <property type="term" value="P:DNA recombination"/>
    <property type="evidence" value="ECO:0007669"/>
    <property type="project" value="UniProtKB-UniRule"/>
</dbReference>
<dbReference type="InterPro" id="IPR013849">
    <property type="entry name" value="DNA_helicase_Holl-junc_RuvA_I"/>
</dbReference>
<comment type="domain">
    <text evidence="6">Has three domains with a flexible linker between the domains II and III and assumes an 'L' shape. Domain III is highly mobile and contacts RuvB.</text>
</comment>
<evidence type="ECO:0000256" key="3">
    <source>
        <dbReference type="ARBA" id="ARBA00023125"/>
    </source>
</evidence>